<sequence length="1538" mass="169840">MKPLHSLLILPFLIINTLGLSPVAVPDTYSSTYENRTFNHNVIQAFARLNGTWSPKIRSYTTLEDLASILSGQWAFLGNATKSSAYTDRRSHHVHRAWEDEINLARAAHIDGFALNFGSGVPYDVAILKAVIAANKVGFKFVFSFDYAGKPLVSTFEGSANAVDWVEIKAAVDCFFMPDWSSLGAKDALALKTADGLFNWAAWPWGNTDMDTYVDASYLDYLERDDGKPYMMPVSPWFYTNLPGYNKNWLWRGDNLWRDRWEEVMVVQPDLVQIISWNDFGESHYIGPLPKGDYKAFEVGKAPYDYITGMPHDAWRKLLPYWIDTYKKGKASISEELVVGWYRPNPAAACNSGGTSGNTAQQFQIEFDPAEVAQDIIVFSAVLASDASISVMVGGVALPAKWENKPSGGVGVYHGSVAYGGNRGAVKITISRSGNTIASFTGTDITTSCPDGYTNWNAWGTAKGNFKGLCEFTCSYGYCPTGACVCLELGPPKKLPEPTGVKGYPIAGEGSSYIGLCDFACNYGHCPPSACGTTEVALTEPTVSPFLPSACTSGTGNDNFIGLCQYACDFGFCPIKHCTCTSTGTLVPPPAQDLDYDGEWTLEGDDSGLCSFACSRSYCPETACKSYRPNEVVMCNDDSEDPQCLTDALADSEACDLSLTFNTMTDLENSLSTIPSGCTGIHTMQVLLKLLKSTKANYTAVDNDYDYWFNYYVKYMHRVVPEQIWSFVSYGNKGPGNKYFDCTLRDDEHHDPQTCPVGSLVMSYHVDYDFNDEEGFWNDAAERGIQKDWISFEDWDITKPCPPKIPLHPDTCRDGMVVLEDYPHPADNMTFVNPKDILSKSNGRFDQLELDIATTWTEMMFGFWDGDFDDAAEAVSLPVFMLAQAVESMEQVKQLGMEEKKYEETELIMKILTAILVVMPFAGEIVGEIAGLAWVVEAAIVVDIVGNAAMSVYDAVKNKGSPAMAVLDLLLGSARVRTGKNYSHAASKRREMGAEDVSKFGDVFKRHDDALRRWGTSPTEVMKKINISAMPGAKNPQCCDPCRATGSCHNAADACGQAANALEVKRKPNFDRQRVGRPLLVDFVLESGSDQVDNSTQTATNVLSPAGSLHSYAESNPIPERLSPGSSYTAPLPQYGLSNHQVNTSSSAVSPTFPVVGTPERSNQRPWPLRDPEEARLLQHFVDKVAPFFDCTDRQQHFAIHIPYRARRCETLFNAILAMSARHLNRTTAFDPFVSDRYYQACLEKLIPALNDHGVTMDDDLLAATVILRLLEEFDVPLAGSDIRGHSFGTKAFIRSPSMITTTSSLRQAVYWSGLRQEIYNSLSLHQTPDIELRSLDLNSHFNSLGPGAGDCAWANQAITHCAHVLVFCFGEGPRSAAVHADLKVHNQQWSETRPDTFDPYFVGEDGEVGTKFPDIRYGCPWHAIGNQYIDLAQILLSVHDPTLPTVGPLRRRLIQEADEVQDHIRSGVWKVCGASLSNASVPPAMVVGCMAIHLCGDRFTDPHEQDHLIQVLIQTDKLHGWPTHALQRQLRETWGMC</sequence>
<dbReference type="InterPro" id="IPR021858">
    <property type="entry name" value="Fun_TF"/>
</dbReference>
<dbReference type="GO" id="GO:0051118">
    <property type="term" value="F:glucan endo-1,3-alpha-glucosidase activity"/>
    <property type="evidence" value="ECO:0007669"/>
    <property type="project" value="InterPro"/>
</dbReference>
<dbReference type="PANTHER" id="PTHR37534">
    <property type="entry name" value="TRANSCRIPTIONAL ACTIVATOR PROTEIN UGA3"/>
    <property type="match status" value="1"/>
</dbReference>
<accession>A0A0A2KBM1</accession>
<dbReference type="STRING" id="27334.A0A0A2KBM1"/>
<keyword evidence="4" id="KW-0732">Signal</keyword>
<keyword evidence="5" id="KW-0378">Hydrolase</keyword>
<evidence type="ECO:0000256" key="4">
    <source>
        <dbReference type="SAM" id="SignalP"/>
    </source>
</evidence>
<dbReference type="CDD" id="cd11577">
    <property type="entry name" value="GH71"/>
    <property type="match status" value="1"/>
</dbReference>
<feature type="signal peptide" evidence="4">
    <location>
        <begin position="1"/>
        <end position="19"/>
    </location>
</feature>
<dbReference type="Pfam" id="PF11951">
    <property type="entry name" value="Fungal_trans_2"/>
    <property type="match status" value="1"/>
</dbReference>
<dbReference type="GO" id="GO:0003700">
    <property type="term" value="F:DNA-binding transcription factor activity"/>
    <property type="evidence" value="ECO:0007669"/>
    <property type="project" value="TreeGrafter"/>
</dbReference>
<dbReference type="Pfam" id="PF03659">
    <property type="entry name" value="Glyco_hydro_71"/>
    <property type="match status" value="1"/>
</dbReference>
<dbReference type="GeneID" id="27674355"/>
<evidence type="ECO:0000256" key="1">
    <source>
        <dbReference type="ARBA" id="ARBA00004123"/>
    </source>
</evidence>
<dbReference type="RefSeq" id="XP_016602453.1">
    <property type="nucleotide sequence ID" value="XM_016738936.1"/>
</dbReference>
<evidence type="ECO:0000313" key="5">
    <source>
        <dbReference type="EMBL" id="KGO61755.1"/>
    </source>
</evidence>
<feature type="chain" id="PRO_5002001350" evidence="4">
    <location>
        <begin position="20"/>
        <end position="1538"/>
    </location>
</feature>
<dbReference type="EMBL" id="JQFZ01000029">
    <property type="protein sequence ID" value="KGO61755.1"/>
    <property type="molecule type" value="Genomic_DNA"/>
</dbReference>
<reference evidence="5 6" key="1">
    <citation type="journal article" date="2015" name="Mol. Plant Microbe Interact.">
        <title>Genome, transcriptome, and functional analyses of Penicillium expansum provide new insights into secondary metabolism and pathogenicity.</title>
        <authorList>
            <person name="Ballester A.R."/>
            <person name="Marcet-Houben M."/>
            <person name="Levin E."/>
            <person name="Sela N."/>
            <person name="Selma-Lazaro C."/>
            <person name="Carmona L."/>
            <person name="Wisniewski M."/>
            <person name="Droby S."/>
            <person name="Gonzalez-Candelas L."/>
            <person name="Gabaldon T."/>
        </authorList>
    </citation>
    <scope>NUCLEOTIDE SEQUENCE [LARGE SCALE GENOMIC DNA]</scope>
    <source>
        <strain evidence="5 6">MD-8</strain>
    </source>
</reference>
<proteinExistence type="predicted"/>
<name>A0A0A2KBM1_PENEN</name>
<feature type="region of interest" description="Disordered" evidence="3">
    <location>
        <begin position="1148"/>
        <end position="1167"/>
    </location>
</feature>
<dbReference type="GO" id="GO:0005634">
    <property type="term" value="C:nucleus"/>
    <property type="evidence" value="ECO:0007669"/>
    <property type="project" value="UniProtKB-SubCell"/>
</dbReference>
<comment type="caution">
    <text evidence="5">The sequence shown here is derived from an EMBL/GenBank/DDBJ whole genome shotgun (WGS) entry which is preliminary data.</text>
</comment>
<dbReference type="Gene3D" id="3.20.20.80">
    <property type="entry name" value="Glycosidases"/>
    <property type="match status" value="1"/>
</dbReference>
<organism evidence="5 6">
    <name type="scientific">Penicillium expansum</name>
    <name type="common">Blue mold rot fungus</name>
    <dbReference type="NCBI Taxonomy" id="27334"/>
    <lineage>
        <taxon>Eukaryota</taxon>
        <taxon>Fungi</taxon>
        <taxon>Dikarya</taxon>
        <taxon>Ascomycota</taxon>
        <taxon>Pezizomycotina</taxon>
        <taxon>Eurotiomycetes</taxon>
        <taxon>Eurotiomycetidae</taxon>
        <taxon>Eurotiales</taxon>
        <taxon>Aspergillaceae</taxon>
        <taxon>Penicillium</taxon>
    </lineage>
</organism>
<evidence type="ECO:0000256" key="3">
    <source>
        <dbReference type="SAM" id="MobiDB-lite"/>
    </source>
</evidence>
<dbReference type="PANTHER" id="PTHR37534:SF2">
    <property type="entry name" value="N-ACETYLTRANSFERASE DOMAIN-CONTAINING PROTEIN"/>
    <property type="match status" value="1"/>
</dbReference>
<evidence type="ECO:0000256" key="2">
    <source>
        <dbReference type="ARBA" id="ARBA00023242"/>
    </source>
</evidence>
<dbReference type="Proteomes" id="UP000030143">
    <property type="component" value="Unassembled WGS sequence"/>
</dbReference>
<dbReference type="InterPro" id="IPR005197">
    <property type="entry name" value="Glyco_hydro_71"/>
</dbReference>
<dbReference type="HOGENOM" id="CLU_248573_0_0_1"/>
<dbReference type="GO" id="GO:0000976">
    <property type="term" value="F:transcription cis-regulatory region binding"/>
    <property type="evidence" value="ECO:0007669"/>
    <property type="project" value="TreeGrafter"/>
</dbReference>
<gene>
    <name evidence="5" type="ORF">PEX2_016600</name>
</gene>
<protein>
    <submittedName>
        <fullName evidence="5">Glycoside hydrolase, family 71</fullName>
    </submittedName>
</protein>
<keyword evidence="6" id="KW-1185">Reference proteome</keyword>
<keyword evidence="2" id="KW-0539">Nucleus</keyword>
<evidence type="ECO:0000313" key="6">
    <source>
        <dbReference type="Proteomes" id="UP000030143"/>
    </source>
</evidence>
<dbReference type="VEuPathDB" id="FungiDB:PEXP_101010"/>
<comment type="subcellular location">
    <subcellularLocation>
        <location evidence="1">Nucleus</location>
    </subcellularLocation>
</comment>
<dbReference type="GO" id="GO:0045944">
    <property type="term" value="P:positive regulation of transcription by RNA polymerase II"/>
    <property type="evidence" value="ECO:0007669"/>
    <property type="project" value="TreeGrafter"/>
</dbReference>